<comment type="caution">
    <text evidence="1">The sequence shown here is derived from an EMBL/GenBank/DDBJ whole genome shotgun (WGS) entry which is preliminary data.</text>
</comment>
<keyword evidence="2" id="KW-1185">Reference proteome</keyword>
<evidence type="ECO:0000313" key="2">
    <source>
        <dbReference type="Proteomes" id="UP000824881"/>
    </source>
</evidence>
<sequence length="571" mass="65127">MGRSRSPFFPTKSQQFLRLMHLHRDSDKELFNFTSGRWLYNHEKQLAVRYVPFNVNALAAVASDVSGGACTSLTKMHEGRFSRVFLLKTDNNKEFIARVPFPVFGPPDLTIASEVATMDFIRTEARQVNVPIVLAWSSSKVEGVGVPYLMYEKVQGTPLSALWDREDFTDQSLAEIVMQCMRQQAQTSGRAFSQIGSIFYKDDVSADLQTRPLYDTTITPATPNSDRFRIGPSLRPEFYRGGRSQLDIDRGPWMNMQDYARALSNCERAWILKAPEGMKDSDELLKTLSDFDTLIPYIYPDTNIGYVLSHPDLHADNVLIDTSGPRWQVTWLDWQGASVLPFFDVLDVPPMFECSTTSPLVKYDPSKPAEKPVYAEGYHSDSIGVDDKVLAQKAYREAYRHWVFLNSHAKFNTSWFKMRSSREMYDNSKELLLTMPSGTIEGPEAARWSMIKAVWNWDSLPCVPVYDDGKASVPCPVQYSLEEQDVWEKRFAEALRVMLLQTTYTRQVGLAENSDGLVIGTEADFKQKKDTAEKLYKELVAFAQSDEERSWYENNWPFQDGRLSLNALSCI</sequence>
<dbReference type="EMBL" id="WQMT02000007">
    <property type="protein sequence ID" value="KAG9221271.1"/>
    <property type="molecule type" value="Genomic_DNA"/>
</dbReference>
<gene>
    <name evidence="1" type="ORF">CCMSSC00406_0008894</name>
</gene>
<reference evidence="1 2" key="1">
    <citation type="journal article" date="2021" name="Appl. Environ. Microbiol.">
        <title>Genetic linkage and physical mapping for an oyster mushroom Pleurotus cornucopiae and QTL analysis for the trait cap color.</title>
        <authorList>
            <person name="Zhang Y."/>
            <person name="Gao W."/>
            <person name="Sonnenberg A."/>
            <person name="Chen Q."/>
            <person name="Zhang J."/>
            <person name="Huang C."/>
        </authorList>
    </citation>
    <scope>NUCLEOTIDE SEQUENCE [LARGE SCALE GENOMIC DNA]</scope>
    <source>
        <strain evidence="1">CCMSSC00406</strain>
    </source>
</reference>
<dbReference type="Proteomes" id="UP000824881">
    <property type="component" value="Unassembled WGS sequence"/>
</dbReference>
<name>A0ACB7IW36_PLECO</name>
<accession>A0ACB7IW36</accession>
<evidence type="ECO:0000313" key="1">
    <source>
        <dbReference type="EMBL" id="KAG9221271.1"/>
    </source>
</evidence>
<protein>
    <submittedName>
        <fullName evidence="1">Uncharacterized protein</fullName>
    </submittedName>
</protein>
<organism evidence="1 2">
    <name type="scientific">Pleurotus cornucopiae</name>
    <name type="common">Cornucopia mushroom</name>
    <dbReference type="NCBI Taxonomy" id="5321"/>
    <lineage>
        <taxon>Eukaryota</taxon>
        <taxon>Fungi</taxon>
        <taxon>Dikarya</taxon>
        <taxon>Basidiomycota</taxon>
        <taxon>Agaricomycotina</taxon>
        <taxon>Agaricomycetes</taxon>
        <taxon>Agaricomycetidae</taxon>
        <taxon>Agaricales</taxon>
        <taxon>Pleurotineae</taxon>
        <taxon>Pleurotaceae</taxon>
        <taxon>Pleurotus</taxon>
    </lineage>
</organism>
<proteinExistence type="predicted"/>